<evidence type="ECO:0000256" key="7">
    <source>
        <dbReference type="ARBA" id="ARBA00023136"/>
    </source>
</evidence>
<dbReference type="Pfam" id="PF04535">
    <property type="entry name" value="CASP_dom"/>
    <property type="match status" value="1"/>
</dbReference>
<dbReference type="AlphaFoldDB" id="A0A2U1NLE0"/>
<evidence type="ECO:0000256" key="3">
    <source>
        <dbReference type="ARBA" id="ARBA00011489"/>
    </source>
</evidence>
<reference evidence="10 11" key="1">
    <citation type="journal article" date="2018" name="Mol. Plant">
        <title>The genome of Artemisia annua provides insight into the evolution of Asteraceae family and artemisinin biosynthesis.</title>
        <authorList>
            <person name="Shen Q."/>
            <person name="Zhang L."/>
            <person name="Liao Z."/>
            <person name="Wang S."/>
            <person name="Yan T."/>
            <person name="Shi P."/>
            <person name="Liu M."/>
            <person name="Fu X."/>
            <person name="Pan Q."/>
            <person name="Wang Y."/>
            <person name="Lv Z."/>
            <person name="Lu X."/>
            <person name="Zhang F."/>
            <person name="Jiang W."/>
            <person name="Ma Y."/>
            <person name="Chen M."/>
            <person name="Hao X."/>
            <person name="Li L."/>
            <person name="Tang Y."/>
            <person name="Lv G."/>
            <person name="Zhou Y."/>
            <person name="Sun X."/>
            <person name="Brodelius P.E."/>
            <person name="Rose J.K.C."/>
            <person name="Tang K."/>
        </authorList>
    </citation>
    <scope>NUCLEOTIDE SEQUENCE [LARGE SCALE GENOMIC DNA]</scope>
    <source>
        <strain evidence="11">cv. Huhao1</strain>
        <tissue evidence="10">Leaf</tissue>
    </source>
</reference>
<comment type="subcellular location">
    <subcellularLocation>
        <location evidence="1 8">Cell membrane</location>
        <topology evidence="1 8">Multi-pass membrane protein</topology>
    </subcellularLocation>
</comment>
<sequence length="114" mass="12766">MTSYLQGVICGLALVAALLVATDTQVQEIFTIQKKAKYTDMKSLVFFVIANGIASAYSLIQILRCVVSMVRGSVIFNKPLAWLIFSGDQLHKILKLKTPHVLQKFSYSYDSQNY</sequence>
<name>A0A2U1NLE0_ARTAN</name>
<dbReference type="GO" id="GO:0005886">
    <property type="term" value="C:plasma membrane"/>
    <property type="evidence" value="ECO:0007669"/>
    <property type="project" value="UniProtKB-SubCell"/>
</dbReference>
<keyword evidence="4 8" id="KW-1003">Cell membrane</keyword>
<organism evidence="10 11">
    <name type="scientific">Artemisia annua</name>
    <name type="common">Sweet wormwood</name>
    <dbReference type="NCBI Taxonomy" id="35608"/>
    <lineage>
        <taxon>Eukaryota</taxon>
        <taxon>Viridiplantae</taxon>
        <taxon>Streptophyta</taxon>
        <taxon>Embryophyta</taxon>
        <taxon>Tracheophyta</taxon>
        <taxon>Spermatophyta</taxon>
        <taxon>Magnoliopsida</taxon>
        <taxon>eudicotyledons</taxon>
        <taxon>Gunneridae</taxon>
        <taxon>Pentapetalae</taxon>
        <taxon>asterids</taxon>
        <taxon>campanulids</taxon>
        <taxon>Asterales</taxon>
        <taxon>Asteraceae</taxon>
        <taxon>Asteroideae</taxon>
        <taxon>Anthemideae</taxon>
        <taxon>Artemisiinae</taxon>
        <taxon>Artemisia</taxon>
    </lineage>
</organism>
<keyword evidence="11" id="KW-1185">Reference proteome</keyword>
<feature type="transmembrane region" description="Helical" evidence="8">
    <location>
        <begin position="45"/>
        <end position="67"/>
    </location>
</feature>
<dbReference type="EMBL" id="PKPP01002586">
    <property type="protein sequence ID" value="PWA74325.1"/>
    <property type="molecule type" value="Genomic_DNA"/>
</dbReference>
<keyword evidence="7 8" id="KW-0472">Membrane</keyword>
<evidence type="ECO:0000256" key="8">
    <source>
        <dbReference type="RuleBase" id="RU361233"/>
    </source>
</evidence>
<comment type="subunit">
    <text evidence="3 8">Homodimer and heterodimers.</text>
</comment>
<comment type="caution">
    <text evidence="8">Lacks conserved residue(s) required for the propagation of feature annotation.</text>
</comment>
<gene>
    <name evidence="10" type="ORF">CTI12_AA252970</name>
</gene>
<dbReference type="NCBIfam" id="TIGR01569">
    <property type="entry name" value="A_tha_TIGR01569"/>
    <property type="match status" value="1"/>
</dbReference>
<dbReference type="OrthoDB" id="1736882at2759"/>
<dbReference type="PANTHER" id="PTHR33573">
    <property type="entry name" value="CASP-LIKE PROTEIN 4A4"/>
    <property type="match status" value="1"/>
</dbReference>
<dbReference type="Proteomes" id="UP000245207">
    <property type="component" value="Unassembled WGS sequence"/>
</dbReference>
<evidence type="ECO:0000313" key="10">
    <source>
        <dbReference type="EMBL" id="PWA74325.1"/>
    </source>
</evidence>
<accession>A0A2U1NLE0</accession>
<evidence type="ECO:0000256" key="2">
    <source>
        <dbReference type="ARBA" id="ARBA00007651"/>
    </source>
</evidence>
<dbReference type="InterPro" id="IPR006702">
    <property type="entry name" value="CASP_dom"/>
</dbReference>
<evidence type="ECO:0000313" key="11">
    <source>
        <dbReference type="Proteomes" id="UP000245207"/>
    </source>
</evidence>
<evidence type="ECO:0000259" key="9">
    <source>
        <dbReference type="Pfam" id="PF04535"/>
    </source>
</evidence>
<proteinExistence type="inferred from homology"/>
<comment type="caution">
    <text evidence="10">The sequence shown here is derived from an EMBL/GenBank/DDBJ whole genome shotgun (WGS) entry which is preliminary data.</text>
</comment>
<evidence type="ECO:0000256" key="4">
    <source>
        <dbReference type="ARBA" id="ARBA00022475"/>
    </source>
</evidence>
<keyword evidence="6 8" id="KW-1133">Transmembrane helix</keyword>
<evidence type="ECO:0000256" key="1">
    <source>
        <dbReference type="ARBA" id="ARBA00004651"/>
    </source>
</evidence>
<keyword evidence="5 8" id="KW-0812">Transmembrane</keyword>
<evidence type="ECO:0000256" key="5">
    <source>
        <dbReference type="ARBA" id="ARBA00022692"/>
    </source>
</evidence>
<protein>
    <recommendedName>
        <fullName evidence="8">CASP-like protein</fullName>
    </recommendedName>
</protein>
<comment type="similarity">
    <text evidence="2 8">Belongs to the Casparian strip membrane proteins (CASP) family.</text>
</comment>
<dbReference type="InterPro" id="IPR006459">
    <property type="entry name" value="CASP/CASPL"/>
</dbReference>
<dbReference type="PANTHER" id="PTHR33573:SF64">
    <property type="entry name" value="CASP-LIKE PROTEIN 2B1"/>
    <property type="match status" value="1"/>
</dbReference>
<dbReference type="STRING" id="35608.A0A2U1NLE0"/>
<feature type="domain" description="Casparian strip membrane protein" evidence="9">
    <location>
        <begin position="5"/>
        <end position="91"/>
    </location>
</feature>
<evidence type="ECO:0000256" key="6">
    <source>
        <dbReference type="ARBA" id="ARBA00022989"/>
    </source>
</evidence>